<gene>
    <name evidence="1" type="ORF">AVEN_263370_1</name>
</gene>
<organism evidence="1 2">
    <name type="scientific">Araneus ventricosus</name>
    <name type="common">Orbweaver spider</name>
    <name type="synonym">Epeira ventricosa</name>
    <dbReference type="NCBI Taxonomy" id="182803"/>
    <lineage>
        <taxon>Eukaryota</taxon>
        <taxon>Metazoa</taxon>
        <taxon>Ecdysozoa</taxon>
        <taxon>Arthropoda</taxon>
        <taxon>Chelicerata</taxon>
        <taxon>Arachnida</taxon>
        <taxon>Araneae</taxon>
        <taxon>Araneomorphae</taxon>
        <taxon>Entelegynae</taxon>
        <taxon>Araneoidea</taxon>
        <taxon>Araneidae</taxon>
        <taxon>Araneus</taxon>
    </lineage>
</organism>
<keyword evidence="2" id="KW-1185">Reference proteome</keyword>
<dbReference type="OrthoDB" id="6470323at2759"/>
<accession>A0A4Y2D130</accession>
<name>A0A4Y2D130_ARAVE</name>
<evidence type="ECO:0000313" key="1">
    <source>
        <dbReference type="EMBL" id="GBM10462.1"/>
    </source>
</evidence>
<evidence type="ECO:0000313" key="2">
    <source>
        <dbReference type="Proteomes" id="UP000499080"/>
    </source>
</evidence>
<protein>
    <submittedName>
        <fullName evidence="1">Uncharacterized protein</fullName>
    </submittedName>
</protein>
<proteinExistence type="predicted"/>
<dbReference type="EMBL" id="BGPR01000286">
    <property type="protein sequence ID" value="GBM10462.1"/>
    <property type="molecule type" value="Genomic_DNA"/>
</dbReference>
<sequence length="106" mass="12285">MRLPVCAVFEANELRPWRLRRQNETSRNLMNCGPISTRSGKYQKPSRDYYVTSFPVGKETVPLTRSLHKQFEQLFAMMEEMKAGQEEMRVAQAGLEQKMEAGQESL</sequence>
<reference evidence="1 2" key="1">
    <citation type="journal article" date="2019" name="Sci. Rep.">
        <title>Orb-weaving spider Araneus ventricosus genome elucidates the spidroin gene catalogue.</title>
        <authorList>
            <person name="Kono N."/>
            <person name="Nakamura H."/>
            <person name="Ohtoshi R."/>
            <person name="Moran D.A.P."/>
            <person name="Shinohara A."/>
            <person name="Yoshida Y."/>
            <person name="Fujiwara M."/>
            <person name="Mori M."/>
            <person name="Tomita M."/>
            <person name="Arakawa K."/>
        </authorList>
    </citation>
    <scope>NUCLEOTIDE SEQUENCE [LARGE SCALE GENOMIC DNA]</scope>
</reference>
<dbReference type="AlphaFoldDB" id="A0A4Y2D130"/>
<comment type="caution">
    <text evidence="1">The sequence shown here is derived from an EMBL/GenBank/DDBJ whole genome shotgun (WGS) entry which is preliminary data.</text>
</comment>
<dbReference type="Proteomes" id="UP000499080">
    <property type="component" value="Unassembled WGS sequence"/>
</dbReference>